<dbReference type="OrthoDB" id="9771666at2"/>
<dbReference type="EMBL" id="SPKJ01000013">
    <property type="protein sequence ID" value="MYZ47320.1"/>
    <property type="molecule type" value="Genomic_DNA"/>
</dbReference>
<dbReference type="SUPFAM" id="SSF53474">
    <property type="entry name" value="alpha/beta-Hydrolases"/>
    <property type="match status" value="1"/>
</dbReference>
<dbReference type="PANTHER" id="PTHR48081">
    <property type="entry name" value="AB HYDROLASE SUPERFAMILY PROTEIN C4A8.06C"/>
    <property type="match status" value="1"/>
</dbReference>
<evidence type="ECO:0000256" key="1">
    <source>
        <dbReference type="ARBA" id="ARBA00022801"/>
    </source>
</evidence>
<organism evidence="3 4">
    <name type="scientific">Propylenella binzhouense</name>
    <dbReference type="NCBI Taxonomy" id="2555902"/>
    <lineage>
        <taxon>Bacteria</taxon>
        <taxon>Pseudomonadati</taxon>
        <taxon>Pseudomonadota</taxon>
        <taxon>Alphaproteobacteria</taxon>
        <taxon>Hyphomicrobiales</taxon>
        <taxon>Propylenellaceae</taxon>
        <taxon>Propylenella</taxon>
    </lineage>
</organism>
<gene>
    <name evidence="3" type="ORF">E4O86_06300</name>
</gene>
<dbReference type="RefSeq" id="WP_161139670.1">
    <property type="nucleotide sequence ID" value="NZ_SPKJ01000013.1"/>
</dbReference>
<dbReference type="Gene3D" id="3.40.50.1820">
    <property type="entry name" value="alpha/beta hydrolase"/>
    <property type="match status" value="1"/>
</dbReference>
<dbReference type="PANTHER" id="PTHR48081:SF33">
    <property type="entry name" value="KYNURENINE FORMAMIDASE"/>
    <property type="match status" value="1"/>
</dbReference>
<keyword evidence="1 3" id="KW-0378">Hydrolase</keyword>
<dbReference type="Proteomes" id="UP000773614">
    <property type="component" value="Unassembled WGS sequence"/>
</dbReference>
<keyword evidence="4" id="KW-1185">Reference proteome</keyword>
<evidence type="ECO:0000313" key="3">
    <source>
        <dbReference type="EMBL" id="MYZ47320.1"/>
    </source>
</evidence>
<dbReference type="GO" id="GO:0016787">
    <property type="term" value="F:hydrolase activity"/>
    <property type="evidence" value="ECO:0007669"/>
    <property type="project" value="UniProtKB-KW"/>
</dbReference>
<evidence type="ECO:0000313" key="4">
    <source>
        <dbReference type="Proteomes" id="UP000773614"/>
    </source>
</evidence>
<dbReference type="InterPro" id="IPR029058">
    <property type="entry name" value="AB_hydrolase_fold"/>
</dbReference>
<evidence type="ECO:0000259" key="2">
    <source>
        <dbReference type="Pfam" id="PF20434"/>
    </source>
</evidence>
<name>A0A964T321_9HYPH</name>
<dbReference type="Pfam" id="PF20434">
    <property type="entry name" value="BD-FAE"/>
    <property type="match status" value="1"/>
</dbReference>
<feature type="domain" description="BD-FAE-like" evidence="2">
    <location>
        <begin position="59"/>
        <end position="153"/>
    </location>
</feature>
<dbReference type="InterPro" id="IPR049492">
    <property type="entry name" value="BD-FAE-like_dom"/>
</dbReference>
<dbReference type="AlphaFoldDB" id="A0A964T321"/>
<dbReference type="InterPro" id="IPR050300">
    <property type="entry name" value="GDXG_lipolytic_enzyme"/>
</dbReference>
<accession>A0A964T321</accession>
<comment type="caution">
    <text evidence="3">The sequence shown here is derived from an EMBL/GenBank/DDBJ whole genome shotgun (WGS) entry which is preliminary data.</text>
</comment>
<sequence length="281" mass="30391">MTAGTELDLETEYNNRARVPEHPAILEAWRRDAAAYRTARAPLARLGLAYGPHPRQRIDLFPAEAEETARPVLLFVHGGYWQAFDGSSSSHLAAGANARGLAVAVMSYRLCPEVRLAEIVDDVRQAGLFLFRTTHRPLVVFGHSAGGHLTAMALATDWKALAPGVPRDLVRGGLAISGLFDLEPLVETSINGALGLDREMARRLSPLHRDPGRGARLEAWVGGEESGEYHRQSRAIVEKWRALGASTRFETVPGANHFTAVAPLADPASPMTEALVALAGR</sequence>
<reference evidence="3" key="1">
    <citation type="submission" date="2019-03" db="EMBL/GenBank/DDBJ databases">
        <title>Afifella sp. nov., isolated from activated sludge.</title>
        <authorList>
            <person name="Li Q."/>
            <person name="Liu Y."/>
        </authorList>
    </citation>
    <scope>NUCLEOTIDE SEQUENCE</scope>
    <source>
        <strain evidence="3">L72</strain>
    </source>
</reference>
<protein>
    <submittedName>
        <fullName evidence="3">Alpha/beta hydrolase</fullName>
    </submittedName>
</protein>
<proteinExistence type="predicted"/>